<name>A0A4S3KBN3_9GAMM</name>
<dbReference type="RefSeq" id="WP_136259662.1">
    <property type="nucleotide sequence ID" value="NZ_MWIO01000058.1"/>
</dbReference>
<evidence type="ECO:0000256" key="5">
    <source>
        <dbReference type="ARBA" id="ARBA00022840"/>
    </source>
</evidence>
<dbReference type="InterPro" id="IPR002173">
    <property type="entry name" value="Carboh/pur_kinase_PfkB_CS"/>
</dbReference>
<keyword evidence="2" id="KW-0808">Transferase</keyword>
<dbReference type="EMBL" id="MWIO01000058">
    <property type="protein sequence ID" value="THD05797.1"/>
    <property type="molecule type" value="Genomic_DNA"/>
</dbReference>
<dbReference type="InterPro" id="IPR029056">
    <property type="entry name" value="Ribokinase-like"/>
</dbReference>
<organism evidence="7 8">
    <name type="scientific">Rhodanobacter lindaniclasticus</name>
    <dbReference type="NCBI Taxonomy" id="75310"/>
    <lineage>
        <taxon>Bacteria</taxon>
        <taxon>Pseudomonadati</taxon>
        <taxon>Pseudomonadota</taxon>
        <taxon>Gammaproteobacteria</taxon>
        <taxon>Lysobacterales</taxon>
        <taxon>Rhodanobacteraceae</taxon>
        <taxon>Rhodanobacter</taxon>
    </lineage>
</organism>
<dbReference type="PANTHER" id="PTHR43085">
    <property type="entry name" value="HEXOKINASE FAMILY MEMBER"/>
    <property type="match status" value="1"/>
</dbReference>
<evidence type="ECO:0000256" key="2">
    <source>
        <dbReference type="ARBA" id="ARBA00022679"/>
    </source>
</evidence>
<dbReference type="Gene3D" id="3.40.1190.20">
    <property type="match status" value="1"/>
</dbReference>
<keyword evidence="5" id="KW-0067">ATP-binding</keyword>
<keyword evidence="4 7" id="KW-0418">Kinase</keyword>
<dbReference type="PROSITE" id="PS00584">
    <property type="entry name" value="PFKB_KINASES_2"/>
    <property type="match status" value="1"/>
</dbReference>
<dbReference type="PANTHER" id="PTHR43085:SF1">
    <property type="entry name" value="PSEUDOURIDINE KINASE-RELATED"/>
    <property type="match status" value="1"/>
</dbReference>
<keyword evidence="3" id="KW-0547">Nucleotide-binding</keyword>
<dbReference type="AlphaFoldDB" id="A0A4S3KBN3"/>
<gene>
    <name evidence="7" type="ORF">B1991_15870</name>
</gene>
<dbReference type="InterPro" id="IPR011611">
    <property type="entry name" value="PfkB_dom"/>
</dbReference>
<dbReference type="GO" id="GO:0016301">
    <property type="term" value="F:kinase activity"/>
    <property type="evidence" value="ECO:0007669"/>
    <property type="project" value="UniProtKB-KW"/>
</dbReference>
<dbReference type="OrthoDB" id="9795789at2"/>
<dbReference type="InterPro" id="IPR050306">
    <property type="entry name" value="PfkB_Carbo_kinase"/>
</dbReference>
<dbReference type="Pfam" id="PF00294">
    <property type="entry name" value="PfkB"/>
    <property type="match status" value="1"/>
</dbReference>
<evidence type="ECO:0000256" key="3">
    <source>
        <dbReference type="ARBA" id="ARBA00022741"/>
    </source>
</evidence>
<evidence type="ECO:0000259" key="6">
    <source>
        <dbReference type="Pfam" id="PF00294"/>
    </source>
</evidence>
<reference evidence="7 8" key="1">
    <citation type="submission" date="2017-02" db="EMBL/GenBank/DDBJ databases">
        <title>Whole genome sequencing of Rhodanobacter lindaniclasticus DSM 17932.</title>
        <authorList>
            <person name="Kumar S."/>
            <person name="Patil P."/>
            <person name="Patil P.B."/>
        </authorList>
    </citation>
    <scope>NUCLEOTIDE SEQUENCE [LARGE SCALE GENOMIC DNA]</scope>
    <source>
        <strain evidence="7 8">DSM 17932</strain>
    </source>
</reference>
<evidence type="ECO:0000313" key="8">
    <source>
        <dbReference type="Proteomes" id="UP000306317"/>
    </source>
</evidence>
<protein>
    <submittedName>
        <fullName evidence="7">Carbohydrate kinase</fullName>
    </submittedName>
</protein>
<comment type="caution">
    <text evidence="7">The sequence shown here is derived from an EMBL/GenBank/DDBJ whole genome shotgun (WGS) entry which is preliminary data.</text>
</comment>
<dbReference type="CDD" id="cd01167">
    <property type="entry name" value="bac_FRK"/>
    <property type="match status" value="1"/>
</dbReference>
<keyword evidence="8" id="KW-1185">Reference proteome</keyword>
<comment type="similarity">
    <text evidence="1">Belongs to the carbohydrate kinase PfkB family.</text>
</comment>
<dbReference type="SUPFAM" id="SSF53613">
    <property type="entry name" value="Ribokinase-like"/>
    <property type="match status" value="1"/>
</dbReference>
<dbReference type="Proteomes" id="UP000306317">
    <property type="component" value="Unassembled WGS sequence"/>
</dbReference>
<dbReference type="GO" id="GO:0005524">
    <property type="term" value="F:ATP binding"/>
    <property type="evidence" value="ECO:0007669"/>
    <property type="project" value="UniProtKB-KW"/>
</dbReference>
<accession>A0A4S3KBN3</accession>
<evidence type="ECO:0000313" key="7">
    <source>
        <dbReference type="EMBL" id="THD05797.1"/>
    </source>
</evidence>
<evidence type="ECO:0000256" key="4">
    <source>
        <dbReference type="ARBA" id="ARBA00022777"/>
    </source>
</evidence>
<evidence type="ECO:0000256" key="1">
    <source>
        <dbReference type="ARBA" id="ARBA00010688"/>
    </source>
</evidence>
<sequence length="331" mass="35169">MSTELAPPRPILCFGEALIDLHASGLDAHGFAASFVPFAGGAPANVAVAVARLGGNARFAGMLSTDRFGDFLLADLQRAGVGTADVLRTADAPTALALVTLDAAGERSFIFHRERTADLQFRAVDFRAGAFDDVAVFHVCSNCLTEPAIADATREGMQRAHGAGALVSMDLNLRPALWPAGVDPLPRVWPALHLADVVKLSAEEFAWLAQDGEEAALDRLWRGRARLLVVTDGARPMRWFHPDAEGELPGYAVTVVDSTAAGDAFVGGLLCRLAELDATSDRLDHLVSQLPRLHAMLRFAAACGALTVTRQGSFAAMPSDAEVLDFMEKQA</sequence>
<proteinExistence type="inferred from homology"/>
<feature type="domain" description="Carbohydrate kinase PfkB" evidence="6">
    <location>
        <begin position="11"/>
        <end position="318"/>
    </location>
</feature>